<dbReference type="Proteomes" id="UP000230760">
    <property type="component" value="Unassembled WGS sequence"/>
</dbReference>
<evidence type="ECO:0000313" key="4">
    <source>
        <dbReference type="Proteomes" id="UP000230760"/>
    </source>
</evidence>
<reference evidence="4" key="1">
    <citation type="submission" date="2017-09" db="EMBL/GenBank/DDBJ databases">
        <title>Depth-based differentiation of microbial function through sediment-hosted aquifers and enrichment of novel symbionts in the deep terrestrial subsurface.</title>
        <authorList>
            <person name="Probst A.J."/>
            <person name="Ladd B."/>
            <person name="Jarett J.K."/>
            <person name="Geller-Mcgrath D.E."/>
            <person name="Sieber C.M.K."/>
            <person name="Emerson J.B."/>
            <person name="Anantharaman K."/>
            <person name="Thomas B.C."/>
            <person name="Malmstrom R."/>
            <person name="Stieglmeier M."/>
            <person name="Klingl A."/>
            <person name="Woyke T."/>
            <person name="Ryan C.M."/>
            <person name="Banfield J.F."/>
        </authorList>
    </citation>
    <scope>NUCLEOTIDE SEQUENCE [LARGE SCALE GENOMIC DNA]</scope>
</reference>
<keyword evidence="2" id="KW-0472">Membrane</keyword>
<proteinExistence type="predicted"/>
<keyword evidence="2" id="KW-1133">Transmembrane helix</keyword>
<gene>
    <name evidence="3" type="ORF">COX90_03755</name>
</gene>
<feature type="transmembrane region" description="Helical" evidence="2">
    <location>
        <begin position="35"/>
        <end position="54"/>
    </location>
</feature>
<evidence type="ECO:0000313" key="3">
    <source>
        <dbReference type="EMBL" id="PIZ88602.1"/>
    </source>
</evidence>
<dbReference type="EMBL" id="PFPB01000069">
    <property type="protein sequence ID" value="PIZ88602.1"/>
    <property type="molecule type" value="Genomic_DNA"/>
</dbReference>
<feature type="region of interest" description="Disordered" evidence="1">
    <location>
        <begin position="1"/>
        <end position="27"/>
    </location>
</feature>
<evidence type="ECO:0000256" key="2">
    <source>
        <dbReference type="SAM" id="Phobius"/>
    </source>
</evidence>
<comment type="caution">
    <text evidence="3">The sequence shown here is derived from an EMBL/GenBank/DDBJ whole genome shotgun (WGS) entry which is preliminary data.</text>
</comment>
<accession>A0A2M7UXB0</accession>
<protein>
    <submittedName>
        <fullName evidence="3">Uncharacterized protein</fullName>
    </submittedName>
</protein>
<organism evidence="3 4">
    <name type="scientific">Candidatus Nealsonbacteria bacterium CG_4_10_14_0_2_um_filter_38_17</name>
    <dbReference type="NCBI Taxonomy" id="1974680"/>
    <lineage>
        <taxon>Bacteria</taxon>
        <taxon>Candidatus Nealsoniibacteriota</taxon>
    </lineage>
</organism>
<sequence length="68" mass="7532">MISCVIGTSISSEKAETDTGKEKNTTKSTSAIRNLFINLSLCVFFGRAMQAWYLSLLKPGSPKRDFQL</sequence>
<feature type="compositionally biased region" description="Basic and acidic residues" evidence="1">
    <location>
        <begin position="13"/>
        <end position="25"/>
    </location>
</feature>
<feature type="compositionally biased region" description="Polar residues" evidence="1">
    <location>
        <begin position="1"/>
        <end position="12"/>
    </location>
</feature>
<name>A0A2M7UXB0_9BACT</name>
<dbReference type="AlphaFoldDB" id="A0A2M7UXB0"/>
<keyword evidence="2" id="KW-0812">Transmembrane</keyword>
<evidence type="ECO:0000256" key="1">
    <source>
        <dbReference type="SAM" id="MobiDB-lite"/>
    </source>
</evidence>